<accession>A0ABS5XY74</accession>
<dbReference type="EMBL" id="JADOER010000001">
    <property type="protein sequence ID" value="MBT9310607.1"/>
    <property type="molecule type" value="Genomic_DNA"/>
</dbReference>
<dbReference type="RefSeq" id="WP_215616524.1">
    <property type="nucleotide sequence ID" value="NZ_JADOER010000001.1"/>
</dbReference>
<feature type="compositionally biased region" description="Acidic residues" evidence="1">
    <location>
        <begin position="243"/>
        <end position="253"/>
    </location>
</feature>
<comment type="caution">
    <text evidence="3">The sequence shown here is derived from an EMBL/GenBank/DDBJ whole genome shotgun (WGS) entry which is preliminary data.</text>
</comment>
<reference evidence="3 4" key="1">
    <citation type="journal article" date="2021" name="Mar. Drugs">
        <title>Genome Reduction and Secondary Metabolism of the Marine Sponge-Associated Cyanobacterium Leptothoe.</title>
        <authorList>
            <person name="Konstantinou D."/>
            <person name="Popin R.V."/>
            <person name="Fewer D.P."/>
            <person name="Sivonen K."/>
            <person name="Gkelis S."/>
        </authorList>
    </citation>
    <scope>NUCLEOTIDE SEQUENCE [LARGE SCALE GENOMIC DNA]</scope>
    <source>
        <strain evidence="3 4">TAU-MAC 1615</strain>
    </source>
</reference>
<evidence type="ECO:0000313" key="4">
    <source>
        <dbReference type="Proteomes" id="UP001196661"/>
    </source>
</evidence>
<dbReference type="Pfam" id="PF14230">
    <property type="entry name" value="DUF4333"/>
    <property type="match status" value="1"/>
</dbReference>
<proteinExistence type="predicted"/>
<sequence length="253" mass="27100">MRPIQTNNRFYRSFNLLNQQRHIFHCRPLSTVARLGALFGVVFLSSCGQHLNMSRIEANIQDDIERQGRRLTLKDVICPNRVAKQAELYFRCVGELPDGEQFTINVTQQDDQGNVVWNVPSSKALINLASLEEAIGAEIKAAVGKRLAIDCGDTYRVNQRGDTFECDVVGSGTVASGRVESILVKVAADSNLEWQEVVVGSGPAAPTPGAAVAASTPATAATPPPAEPAAASGETAKPALIGEGDDEDEGDRQ</sequence>
<evidence type="ECO:0000256" key="1">
    <source>
        <dbReference type="SAM" id="MobiDB-lite"/>
    </source>
</evidence>
<gene>
    <name evidence="3" type="ORF">IXB28_00170</name>
</gene>
<feature type="region of interest" description="Disordered" evidence="1">
    <location>
        <begin position="204"/>
        <end position="253"/>
    </location>
</feature>
<organism evidence="3 4">
    <name type="scientific">Leptothoe kymatousa TAU-MAC 1615</name>
    <dbReference type="NCBI Taxonomy" id="2364775"/>
    <lineage>
        <taxon>Bacteria</taxon>
        <taxon>Bacillati</taxon>
        <taxon>Cyanobacteriota</taxon>
        <taxon>Cyanophyceae</taxon>
        <taxon>Nodosilineales</taxon>
        <taxon>Cymatolegaceae</taxon>
        <taxon>Leptothoe</taxon>
        <taxon>Leptothoe kymatousa</taxon>
    </lineage>
</organism>
<name>A0ABS5XY74_9CYAN</name>
<dbReference type="Proteomes" id="UP001196661">
    <property type="component" value="Unassembled WGS sequence"/>
</dbReference>
<keyword evidence="4" id="KW-1185">Reference proteome</keyword>
<protein>
    <submittedName>
        <fullName evidence="3">DUF4333 domain-containing protein</fullName>
    </submittedName>
</protein>
<feature type="compositionally biased region" description="Low complexity" evidence="1">
    <location>
        <begin position="204"/>
        <end position="221"/>
    </location>
</feature>
<dbReference type="InterPro" id="IPR025637">
    <property type="entry name" value="DUF4333"/>
</dbReference>
<feature type="domain" description="DUF4333" evidence="2">
    <location>
        <begin position="46"/>
        <end position="113"/>
    </location>
</feature>
<evidence type="ECO:0000313" key="3">
    <source>
        <dbReference type="EMBL" id="MBT9310607.1"/>
    </source>
</evidence>
<evidence type="ECO:0000259" key="2">
    <source>
        <dbReference type="Pfam" id="PF14230"/>
    </source>
</evidence>